<dbReference type="AlphaFoldDB" id="A0AAE0SBQ4"/>
<reference evidence="2" key="3">
    <citation type="submission" date="2023-05" db="EMBL/GenBank/DDBJ databases">
        <authorList>
            <person name="Smith C.H."/>
        </authorList>
    </citation>
    <scope>NUCLEOTIDE SEQUENCE</scope>
    <source>
        <strain evidence="2">CHS0354</strain>
        <tissue evidence="2">Mantle</tissue>
    </source>
</reference>
<accession>A0AAE0SBQ4</accession>
<gene>
    <name evidence="2" type="ORF">CHS0354_043120</name>
</gene>
<feature type="region of interest" description="Disordered" evidence="1">
    <location>
        <begin position="76"/>
        <end position="109"/>
    </location>
</feature>
<dbReference type="EMBL" id="JAEAOA010002363">
    <property type="protein sequence ID" value="KAK3588951.1"/>
    <property type="molecule type" value="Genomic_DNA"/>
</dbReference>
<reference evidence="2" key="1">
    <citation type="journal article" date="2021" name="Genome Biol. Evol.">
        <title>A High-Quality Reference Genome for a Parasitic Bivalve with Doubly Uniparental Inheritance (Bivalvia: Unionida).</title>
        <authorList>
            <person name="Smith C.H."/>
        </authorList>
    </citation>
    <scope>NUCLEOTIDE SEQUENCE</scope>
    <source>
        <strain evidence="2">CHS0354</strain>
    </source>
</reference>
<evidence type="ECO:0000256" key="1">
    <source>
        <dbReference type="SAM" id="MobiDB-lite"/>
    </source>
</evidence>
<evidence type="ECO:0000313" key="2">
    <source>
        <dbReference type="EMBL" id="KAK3588951.1"/>
    </source>
</evidence>
<name>A0AAE0SBQ4_9BIVA</name>
<dbReference type="Proteomes" id="UP001195483">
    <property type="component" value="Unassembled WGS sequence"/>
</dbReference>
<organism evidence="2 3">
    <name type="scientific">Potamilus streckersoni</name>
    <dbReference type="NCBI Taxonomy" id="2493646"/>
    <lineage>
        <taxon>Eukaryota</taxon>
        <taxon>Metazoa</taxon>
        <taxon>Spiralia</taxon>
        <taxon>Lophotrochozoa</taxon>
        <taxon>Mollusca</taxon>
        <taxon>Bivalvia</taxon>
        <taxon>Autobranchia</taxon>
        <taxon>Heteroconchia</taxon>
        <taxon>Palaeoheterodonta</taxon>
        <taxon>Unionida</taxon>
        <taxon>Unionoidea</taxon>
        <taxon>Unionidae</taxon>
        <taxon>Ambleminae</taxon>
        <taxon>Lampsilini</taxon>
        <taxon>Potamilus</taxon>
    </lineage>
</organism>
<proteinExistence type="predicted"/>
<reference evidence="2" key="2">
    <citation type="journal article" date="2021" name="Genome Biol. Evol.">
        <title>Developing a high-quality reference genome for a parasitic bivalve with doubly uniparental inheritance (Bivalvia: Unionida).</title>
        <authorList>
            <person name="Smith C.H."/>
        </authorList>
    </citation>
    <scope>NUCLEOTIDE SEQUENCE</scope>
    <source>
        <strain evidence="2">CHS0354</strain>
        <tissue evidence="2">Mantle</tissue>
    </source>
</reference>
<evidence type="ECO:0000313" key="3">
    <source>
        <dbReference type="Proteomes" id="UP001195483"/>
    </source>
</evidence>
<sequence>MASSNFEEELRKVLETLINFDAFTEKAKLDWEKYPELEQYMNTYMNLTKEIMHKARDGTNNCREYLIACRQSLLRPTPGRKDNENDNNSRLVDSGINSGIIAEESGEAE</sequence>
<comment type="caution">
    <text evidence="2">The sequence shown here is derived from an EMBL/GenBank/DDBJ whole genome shotgun (WGS) entry which is preliminary data.</text>
</comment>
<feature type="compositionally biased region" description="Polar residues" evidence="1">
    <location>
        <begin position="86"/>
        <end position="97"/>
    </location>
</feature>
<protein>
    <submittedName>
        <fullName evidence="2">Uncharacterized protein</fullName>
    </submittedName>
</protein>
<keyword evidence="3" id="KW-1185">Reference proteome</keyword>